<dbReference type="Pfam" id="PF00487">
    <property type="entry name" value="FA_desaturase"/>
    <property type="match status" value="1"/>
</dbReference>
<evidence type="ECO:0000256" key="1">
    <source>
        <dbReference type="SAM" id="Phobius"/>
    </source>
</evidence>
<proteinExistence type="predicted"/>
<dbReference type="AlphaFoldDB" id="A0A5N8W2R9"/>
<evidence type="ECO:0000313" key="4">
    <source>
        <dbReference type="Proteomes" id="UP000326979"/>
    </source>
</evidence>
<keyword evidence="1" id="KW-0472">Membrane</keyword>
<dbReference type="GO" id="GO:0006629">
    <property type="term" value="P:lipid metabolic process"/>
    <property type="evidence" value="ECO:0007669"/>
    <property type="project" value="InterPro"/>
</dbReference>
<feature type="transmembrane region" description="Helical" evidence="1">
    <location>
        <begin position="6"/>
        <end position="28"/>
    </location>
</feature>
<keyword evidence="1" id="KW-1133">Transmembrane helix</keyword>
<name>A0A5N8W2R9_9ACTN</name>
<comment type="caution">
    <text evidence="3">The sequence shown here is derived from an EMBL/GenBank/DDBJ whole genome shotgun (WGS) entry which is preliminary data.</text>
</comment>
<dbReference type="Proteomes" id="UP000326979">
    <property type="component" value="Unassembled WGS sequence"/>
</dbReference>
<evidence type="ECO:0000259" key="2">
    <source>
        <dbReference type="Pfam" id="PF00487"/>
    </source>
</evidence>
<dbReference type="OrthoDB" id="1550403at2"/>
<sequence>MAGVAMGWAGVSAGGWWLLVLPVSWLLTVHGMRKLGSMILHQCTHSTYASGKRANRILGEFISVLLITQEYDDYSREHVSDHHSVSHMTIDDPTARFIVEVMGCRPGMARNLMWRSLVRTLLSPIFHLRATYERLRSHFSGTSGRHRLLTAVTLAAQALAVTAAHAWTIALVVWVVPLTVLYNAAGVLRLSCRHLFPAAGQDLDGRTAIAAATHGIFLGERTPDPALRGMRRAWSWTGWWLRMILNHLVTRLFVMVGDGPCHDYHHRFPKSRNWVNYPFARRDDIAGGHPSWPAYTEVWGLRAAINEVFDSLYRADPAAYELPPAVRRSSGARAVRLAD</sequence>
<dbReference type="RefSeq" id="WP_152785540.1">
    <property type="nucleotide sequence ID" value="NZ_BAABEQ010000001.1"/>
</dbReference>
<gene>
    <name evidence="3" type="ORF">FNH04_18320</name>
</gene>
<keyword evidence="4" id="KW-1185">Reference proteome</keyword>
<feature type="domain" description="Fatty acid desaturase" evidence="2">
    <location>
        <begin position="16"/>
        <end position="286"/>
    </location>
</feature>
<protein>
    <submittedName>
        <fullName evidence="3">Stearoyl-CoA 9-desaturase</fullName>
    </submittedName>
</protein>
<reference evidence="3 4" key="1">
    <citation type="submission" date="2019-07" db="EMBL/GenBank/DDBJ databases">
        <title>New species of Amycolatopsis and Streptomyces.</title>
        <authorList>
            <person name="Duangmal K."/>
            <person name="Teo W.F.A."/>
            <person name="Lipun K."/>
        </authorList>
    </citation>
    <scope>NUCLEOTIDE SEQUENCE [LARGE SCALE GENOMIC DNA]</scope>
    <source>
        <strain evidence="3 4">TISTR 2346</strain>
    </source>
</reference>
<keyword evidence="1" id="KW-0812">Transmembrane</keyword>
<dbReference type="InterPro" id="IPR005804">
    <property type="entry name" value="FA_desaturase_dom"/>
</dbReference>
<evidence type="ECO:0000313" key="3">
    <source>
        <dbReference type="EMBL" id="MPY41790.1"/>
    </source>
</evidence>
<accession>A0A5N8W2R9</accession>
<dbReference type="EMBL" id="VJZE01000115">
    <property type="protein sequence ID" value="MPY41790.1"/>
    <property type="molecule type" value="Genomic_DNA"/>
</dbReference>
<organism evidence="3 4">
    <name type="scientific">Streptomyces phyllanthi</name>
    <dbReference type="NCBI Taxonomy" id="1803180"/>
    <lineage>
        <taxon>Bacteria</taxon>
        <taxon>Bacillati</taxon>
        <taxon>Actinomycetota</taxon>
        <taxon>Actinomycetes</taxon>
        <taxon>Kitasatosporales</taxon>
        <taxon>Streptomycetaceae</taxon>
        <taxon>Streptomyces</taxon>
    </lineage>
</organism>